<evidence type="ECO:0000313" key="2">
    <source>
        <dbReference type="Proteomes" id="UP000307968"/>
    </source>
</evidence>
<protein>
    <recommendedName>
        <fullName evidence="3">Type IV secretion protein Rhs</fullName>
    </recommendedName>
</protein>
<organism evidence="1 2">
    <name type="scientific">Serratia rubidaea</name>
    <name type="common">Serratia marinorubra</name>
    <dbReference type="NCBI Taxonomy" id="61652"/>
    <lineage>
        <taxon>Bacteria</taxon>
        <taxon>Pseudomonadati</taxon>
        <taxon>Pseudomonadota</taxon>
        <taxon>Gammaproteobacteria</taxon>
        <taxon>Enterobacterales</taxon>
        <taxon>Yersiniaceae</taxon>
        <taxon>Serratia</taxon>
    </lineage>
</organism>
<dbReference type="AlphaFoldDB" id="A0A4V6JHR8"/>
<dbReference type="GeneID" id="61766726"/>
<name>A0A4V6JHR8_SERRU</name>
<reference evidence="1 2" key="1">
    <citation type="submission" date="2019-05" db="EMBL/GenBank/DDBJ databases">
        <authorList>
            <consortium name="Pathogen Informatics"/>
        </authorList>
    </citation>
    <scope>NUCLEOTIDE SEQUENCE [LARGE SCALE GENOMIC DNA]</scope>
    <source>
        <strain evidence="1 2">NCTC12971</strain>
    </source>
</reference>
<sequence length="180" mass="21531">MLTTMRGTFRRLTLGEITLARSIYKNAINYSLVKVHNAEYFPFGLQHKETAVTPNGELYWPAKHFKEDYSLETTRYQWWFMHEMAHVWQYQMGMNVRLRGVMSWLVSYKYSLPDYNSLADYGMEAQASMIADYFILSRYGREKWFEVKLMQGIIGPDLKSRYEHVLKRFLRDPADRKNLK</sequence>
<dbReference type="RefSeq" id="WP_072186093.1">
    <property type="nucleotide sequence ID" value="NZ_CAMIPJ010000001.1"/>
</dbReference>
<evidence type="ECO:0008006" key="3">
    <source>
        <dbReference type="Google" id="ProtNLM"/>
    </source>
</evidence>
<gene>
    <name evidence="1" type="ORF">NCTC12971_03966</name>
</gene>
<evidence type="ECO:0000313" key="1">
    <source>
        <dbReference type="EMBL" id="VTP65223.1"/>
    </source>
</evidence>
<accession>A0A4V6JHR8</accession>
<dbReference type="Proteomes" id="UP000307968">
    <property type="component" value="Chromosome"/>
</dbReference>
<proteinExistence type="predicted"/>
<dbReference type="EMBL" id="LR590463">
    <property type="protein sequence ID" value="VTP65223.1"/>
    <property type="molecule type" value="Genomic_DNA"/>
</dbReference>